<feature type="domain" description="Carbohydrate kinase PfkB" evidence="5">
    <location>
        <begin position="35"/>
        <end position="300"/>
    </location>
</feature>
<evidence type="ECO:0000256" key="3">
    <source>
        <dbReference type="ARBA" id="ARBA00022777"/>
    </source>
</evidence>
<evidence type="ECO:0000313" key="6">
    <source>
        <dbReference type="EMBL" id="MBX7487624.1"/>
    </source>
</evidence>
<evidence type="ECO:0000256" key="1">
    <source>
        <dbReference type="ARBA" id="ARBA00010688"/>
    </source>
</evidence>
<dbReference type="SUPFAM" id="SSF53613">
    <property type="entry name" value="Ribokinase-like"/>
    <property type="match status" value="1"/>
</dbReference>
<comment type="caution">
    <text evidence="6">The sequence shown here is derived from an EMBL/GenBank/DDBJ whole genome shotgun (WGS) entry which is preliminary data.</text>
</comment>
<protein>
    <recommendedName>
        <fullName evidence="5">Carbohydrate kinase PfkB domain-containing protein</fullName>
    </recommendedName>
</protein>
<dbReference type="Proteomes" id="UP000776651">
    <property type="component" value="Unassembled WGS sequence"/>
</dbReference>
<dbReference type="PANTHER" id="PTHR43085">
    <property type="entry name" value="HEXOKINASE FAMILY MEMBER"/>
    <property type="match status" value="1"/>
</dbReference>
<feature type="compositionally biased region" description="Basic residues" evidence="4">
    <location>
        <begin position="358"/>
        <end position="369"/>
    </location>
</feature>
<keyword evidence="3" id="KW-0418">Kinase</keyword>
<evidence type="ECO:0000313" key="7">
    <source>
        <dbReference type="Proteomes" id="UP000776651"/>
    </source>
</evidence>
<dbReference type="RefSeq" id="WP_221597106.1">
    <property type="nucleotide sequence ID" value="NZ_JAIGNQ010000001.1"/>
</dbReference>
<gene>
    <name evidence="6" type="ORF">K3177_03765</name>
</gene>
<proteinExistence type="inferred from homology"/>
<dbReference type="InterPro" id="IPR011611">
    <property type="entry name" value="PfkB_dom"/>
</dbReference>
<sequence length="369" mass="39529">MNTAEGEKPRAFGTGLIALDLVMSANPNLPVQAWAGGTCGNVLSILAYLGWESYPIARMNGDPASERVRADMSRWGVKLDFAGCEPTSHTPIIIQEICRGRDGSPTHRFSWACPRCGQWLPSFKPVTRQAVDAVGDGVNGAQVFFMDRLSRAALTLAARAADAGAIVMFEPSGKSDPKLFAEALQLAHIVKYADQRLSEAGGAMTGDSATILEIQTMGIEGLRYRHRLSNLSDWTHLPAVNAPQFLDSCGSGDWCSAGLLSKIAGAGLSGLKSTSIESLTNALRYGQALAAWNCAFEGARGGMYAVERDLFDDLIRQILDGRLGGPIPGPKAMVEEAVSCPACPPAKRDRAGRPRSLPSRRKMVRRNVA</sequence>
<evidence type="ECO:0000256" key="2">
    <source>
        <dbReference type="ARBA" id="ARBA00022679"/>
    </source>
</evidence>
<comment type="similarity">
    <text evidence="1">Belongs to the carbohydrate kinase PfkB family.</text>
</comment>
<dbReference type="EMBL" id="JAIGNQ010000001">
    <property type="protein sequence ID" value="MBX7487624.1"/>
    <property type="molecule type" value="Genomic_DNA"/>
</dbReference>
<dbReference type="InterPro" id="IPR050306">
    <property type="entry name" value="PfkB_Carbo_kinase"/>
</dbReference>
<dbReference type="Pfam" id="PF00294">
    <property type="entry name" value="PfkB"/>
    <property type="match status" value="1"/>
</dbReference>
<keyword evidence="2" id="KW-0808">Transferase</keyword>
<keyword evidence="7" id="KW-1185">Reference proteome</keyword>
<organism evidence="6 7">
    <name type="scientific">Qipengyuania pacifica</name>
    <dbReference type="NCBI Taxonomy" id="2860199"/>
    <lineage>
        <taxon>Bacteria</taxon>
        <taxon>Pseudomonadati</taxon>
        <taxon>Pseudomonadota</taxon>
        <taxon>Alphaproteobacteria</taxon>
        <taxon>Sphingomonadales</taxon>
        <taxon>Erythrobacteraceae</taxon>
        <taxon>Qipengyuania</taxon>
    </lineage>
</organism>
<feature type="region of interest" description="Disordered" evidence="4">
    <location>
        <begin position="344"/>
        <end position="369"/>
    </location>
</feature>
<dbReference type="Gene3D" id="3.40.1190.20">
    <property type="match status" value="1"/>
</dbReference>
<accession>A0ABS7JGD3</accession>
<dbReference type="PANTHER" id="PTHR43085:SF57">
    <property type="entry name" value="CARBOHYDRATE KINASE PFKB DOMAIN-CONTAINING PROTEIN"/>
    <property type="match status" value="1"/>
</dbReference>
<evidence type="ECO:0000259" key="5">
    <source>
        <dbReference type="Pfam" id="PF00294"/>
    </source>
</evidence>
<dbReference type="InterPro" id="IPR029056">
    <property type="entry name" value="Ribokinase-like"/>
</dbReference>
<evidence type="ECO:0000256" key="4">
    <source>
        <dbReference type="SAM" id="MobiDB-lite"/>
    </source>
</evidence>
<reference evidence="6 7" key="1">
    <citation type="submission" date="2021-08" db="EMBL/GenBank/DDBJ databases">
        <title>Comparative Genomics Analysis of the Genus Qipengyuania Reveals Extensive Genetic Diversity and Metabolic Versatility, Including the Description of Fifteen Novel Species.</title>
        <authorList>
            <person name="Liu Y."/>
        </authorList>
    </citation>
    <scope>NUCLEOTIDE SEQUENCE [LARGE SCALE GENOMIC DNA]</scope>
    <source>
        <strain evidence="6 7">GH25</strain>
    </source>
</reference>
<name>A0ABS7JGD3_9SPHN</name>